<keyword evidence="2" id="KW-0812">Transmembrane</keyword>
<sequence>MIKDERGSITIFLAAVFLVFLLLISMCTEGIYLYIGRGKAMGACMAGLSHVRGNYQKELEEKYHIFAMDPRYETKAEEDISGKIKNSLEESQDSFHYAVGNTILSKKVYLADQGGEALKYQIRELMKYEMPADLLSSWKDRWSRTREAGKEIGSIRDQMDQDEKEAQEKEEAEEKEKKEEKDETAQAQREEDPRKGFMELLREGSVPLVMGKQKVSSGKVPIQYGEKDTSKETAWNFMKKGKMEQQLEETEKMTSGTGITDELPAVLYSLRYFRNLTSKEEKKGIQYEVEYLISGKDSEKENLGSVFWKMIGLRFPVNAVCVYQDPAKKEEAGLIAASVLGITGIPPLVAVAKHLLLLALAYGESVIDVRNLAEGEKVPLVKNASSWQLSFAGLAGLNCKRKPAEQGLSYEDYLGLLLAAQKDKQQKYFRMMDLIEDNIRREESGFKIDRCLVSCQVTTNLRIKHLRFGGMTLPFGSFFSWKFQRTVSY</sequence>
<evidence type="ECO:0000256" key="2">
    <source>
        <dbReference type="SAM" id="Phobius"/>
    </source>
</evidence>
<dbReference type="RefSeq" id="WP_201310185.1">
    <property type="nucleotide sequence ID" value="NZ_BLYI01000023.1"/>
</dbReference>
<evidence type="ECO:0000313" key="4">
    <source>
        <dbReference type="Proteomes" id="UP000613208"/>
    </source>
</evidence>
<dbReference type="InterPro" id="IPR043756">
    <property type="entry name" value="DUF5702"/>
</dbReference>
<evidence type="ECO:0000313" key="3">
    <source>
        <dbReference type="EMBL" id="GFO84440.1"/>
    </source>
</evidence>
<accession>A0A916Q878</accession>
<protein>
    <submittedName>
        <fullName evidence="3">Uncharacterized protein</fullName>
    </submittedName>
</protein>
<keyword evidence="2" id="KW-1133">Transmembrane helix</keyword>
<dbReference type="AlphaFoldDB" id="A0A916Q878"/>
<organism evidence="3 4">
    <name type="scientific">Anaerostipes butyraticus</name>
    <dbReference type="NCBI Taxonomy" id="645466"/>
    <lineage>
        <taxon>Bacteria</taxon>
        <taxon>Bacillati</taxon>
        <taxon>Bacillota</taxon>
        <taxon>Clostridia</taxon>
        <taxon>Lachnospirales</taxon>
        <taxon>Lachnospiraceae</taxon>
        <taxon>Anaerostipes</taxon>
    </lineage>
</organism>
<evidence type="ECO:0000256" key="1">
    <source>
        <dbReference type="SAM" id="MobiDB-lite"/>
    </source>
</evidence>
<dbReference type="Pfam" id="PF18960">
    <property type="entry name" value="DUF5702"/>
    <property type="match status" value="1"/>
</dbReference>
<comment type="caution">
    <text evidence="3">The sequence shown here is derived from an EMBL/GenBank/DDBJ whole genome shotgun (WGS) entry which is preliminary data.</text>
</comment>
<reference evidence="3" key="1">
    <citation type="submission" date="2020-06" db="EMBL/GenBank/DDBJ databases">
        <title>Characterization of fructooligosaccharide metabolism and fructooligosaccharide-degrading enzymes in human commensal butyrate producers.</title>
        <authorList>
            <person name="Tanno H."/>
            <person name="Fujii T."/>
            <person name="Hirano K."/>
            <person name="Maeno S."/>
            <person name="Tonozuka T."/>
            <person name="Sakamoto M."/>
            <person name="Ohkuma M."/>
            <person name="Tochio T."/>
            <person name="Endo A."/>
        </authorList>
    </citation>
    <scope>NUCLEOTIDE SEQUENCE</scope>
    <source>
        <strain evidence="3">JCM 17466</strain>
    </source>
</reference>
<keyword evidence="2" id="KW-0472">Membrane</keyword>
<keyword evidence="4" id="KW-1185">Reference proteome</keyword>
<feature type="transmembrane region" description="Helical" evidence="2">
    <location>
        <begin position="12"/>
        <end position="35"/>
    </location>
</feature>
<dbReference type="EMBL" id="BLYI01000023">
    <property type="protein sequence ID" value="GFO84440.1"/>
    <property type="molecule type" value="Genomic_DNA"/>
</dbReference>
<feature type="region of interest" description="Disordered" evidence="1">
    <location>
        <begin position="149"/>
        <end position="197"/>
    </location>
</feature>
<dbReference type="Proteomes" id="UP000613208">
    <property type="component" value="Unassembled WGS sequence"/>
</dbReference>
<proteinExistence type="predicted"/>
<name>A0A916Q878_9FIRM</name>
<gene>
    <name evidence="3" type="ORF">ANBU17_07870</name>
</gene>